<accession>A0ABW1A4K6</accession>
<organism evidence="7 8">
    <name type="scientific">Actinomadura rugatobispora</name>
    <dbReference type="NCBI Taxonomy" id="1994"/>
    <lineage>
        <taxon>Bacteria</taxon>
        <taxon>Bacillati</taxon>
        <taxon>Actinomycetota</taxon>
        <taxon>Actinomycetes</taxon>
        <taxon>Streptosporangiales</taxon>
        <taxon>Thermomonosporaceae</taxon>
        <taxon>Actinomadura</taxon>
    </lineage>
</organism>
<dbReference type="InterPro" id="IPR050446">
    <property type="entry name" value="FAD-oxidoreductase/Apoptosis"/>
</dbReference>
<gene>
    <name evidence="7" type="ORF">ACFPZN_31045</name>
</gene>
<name>A0ABW1A4K6_9ACTN</name>
<dbReference type="SUPFAM" id="SSF51905">
    <property type="entry name" value="FAD/NAD(P)-binding domain"/>
    <property type="match status" value="2"/>
</dbReference>
<dbReference type="PANTHER" id="PTHR43557:SF2">
    <property type="entry name" value="RIESKE DOMAIN-CONTAINING PROTEIN-RELATED"/>
    <property type="match status" value="1"/>
</dbReference>
<evidence type="ECO:0000256" key="3">
    <source>
        <dbReference type="ARBA" id="ARBA00022827"/>
    </source>
</evidence>
<keyword evidence="8" id="KW-1185">Reference proteome</keyword>
<comment type="caution">
    <text evidence="7">The sequence shown here is derived from an EMBL/GenBank/DDBJ whole genome shotgun (WGS) entry which is preliminary data.</text>
</comment>
<dbReference type="Proteomes" id="UP001596074">
    <property type="component" value="Unassembled WGS sequence"/>
</dbReference>
<evidence type="ECO:0000259" key="6">
    <source>
        <dbReference type="Pfam" id="PF14759"/>
    </source>
</evidence>
<evidence type="ECO:0000256" key="1">
    <source>
        <dbReference type="ARBA" id="ARBA00001974"/>
    </source>
</evidence>
<evidence type="ECO:0000259" key="5">
    <source>
        <dbReference type="Pfam" id="PF07992"/>
    </source>
</evidence>
<keyword evidence="4" id="KW-0560">Oxidoreductase</keyword>
<dbReference type="PRINTS" id="PR00411">
    <property type="entry name" value="PNDRDTASEI"/>
</dbReference>
<dbReference type="SUPFAM" id="SSF55424">
    <property type="entry name" value="FAD/NAD-linked reductases, dimerisation (C-terminal) domain"/>
    <property type="match status" value="1"/>
</dbReference>
<evidence type="ECO:0000313" key="7">
    <source>
        <dbReference type="EMBL" id="MFC5750086.1"/>
    </source>
</evidence>
<feature type="domain" description="FAD/NAD(P)-binding" evidence="5">
    <location>
        <begin position="11"/>
        <end position="307"/>
    </location>
</feature>
<keyword evidence="3" id="KW-0274">FAD</keyword>
<dbReference type="Gene3D" id="3.30.390.30">
    <property type="match status" value="1"/>
</dbReference>
<evidence type="ECO:0000256" key="4">
    <source>
        <dbReference type="ARBA" id="ARBA00023002"/>
    </source>
</evidence>
<keyword evidence="2" id="KW-0285">Flavoprotein</keyword>
<sequence>MSQEPQARETFVIVGASLAGAKAAETLREEGFGGRVVLIGEEHERPYERPPLSKGFLLGKQERDKAHVHPADWYGEHDVELRLGVRATGLDRGAHRVELADGERVRYDKLLLATGSSPRRLDVPGSTLQGIHYLRSMADSTALREALEHGGRRVVVAGAGWIGLETAAAARTYGNEVTVIEPEPTPLHAAVGPEVGGLFADLHRAHGVDLRLDQGVAGFWGAGQVSAVVTSGGQEIPADVVIVGVGVRPNTELAESAGLEVSDGVLVDQSLRTSDPDVFAAGDVASAYHPLLGKRIRVEHWANALNGGPAAARAMLGEAVGYDRIPYFFTDQYELGMELSGVAAPGEYDDVVFRGDVPGREFLAFWTLGGRVVAGMNVNVWDVTGDIQAMIRSGEPVDAARLADPKVALSDLAT</sequence>
<dbReference type="InterPro" id="IPR023753">
    <property type="entry name" value="FAD/NAD-binding_dom"/>
</dbReference>
<dbReference type="Gene3D" id="3.50.50.60">
    <property type="entry name" value="FAD/NAD(P)-binding domain"/>
    <property type="match status" value="2"/>
</dbReference>
<dbReference type="RefSeq" id="WP_378285813.1">
    <property type="nucleotide sequence ID" value="NZ_JBHSON010000049.1"/>
</dbReference>
<dbReference type="EMBL" id="JBHSON010000049">
    <property type="protein sequence ID" value="MFC5750086.1"/>
    <property type="molecule type" value="Genomic_DNA"/>
</dbReference>
<dbReference type="InterPro" id="IPR036188">
    <property type="entry name" value="FAD/NAD-bd_sf"/>
</dbReference>
<dbReference type="PRINTS" id="PR00368">
    <property type="entry name" value="FADPNR"/>
</dbReference>
<dbReference type="Pfam" id="PF07992">
    <property type="entry name" value="Pyr_redox_2"/>
    <property type="match status" value="1"/>
</dbReference>
<dbReference type="InterPro" id="IPR028202">
    <property type="entry name" value="Reductase_C"/>
</dbReference>
<reference evidence="8" key="1">
    <citation type="journal article" date="2019" name="Int. J. Syst. Evol. Microbiol.">
        <title>The Global Catalogue of Microorganisms (GCM) 10K type strain sequencing project: providing services to taxonomists for standard genome sequencing and annotation.</title>
        <authorList>
            <consortium name="The Broad Institute Genomics Platform"/>
            <consortium name="The Broad Institute Genome Sequencing Center for Infectious Disease"/>
            <person name="Wu L."/>
            <person name="Ma J."/>
        </authorList>
    </citation>
    <scope>NUCLEOTIDE SEQUENCE [LARGE SCALE GENOMIC DNA]</scope>
    <source>
        <strain evidence="8">KCTC 42087</strain>
    </source>
</reference>
<comment type="cofactor">
    <cofactor evidence="1">
        <name>FAD</name>
        <dbReference type="ChEBI" id="CHEBI:57692"/>
    </cofactor>
</comment>
<evidence type="ECO:0000256" key="2">
    <source>
        <dbReference type="ARBA" id="ARBA00022630"/>
    </source>
</evidence>
<dbReference type="PANTHER" id="PTHR43557">
    <property type="entry name" value="APOPTOSIS-INDUCING FACTOR 1"/>
    <property type="match status" value="1"/>
</dbReference>
<protein>
    <submittedName>
        <fullName evidence="7">NAD(P)/FAD-dependent oxidoreductase</fullName>
    </submittedName>
</protein>
<dbReference type="Pfam" id="PF14759">
    <property type="entry name" value="Reductase_C"/>
    <property type="match status" value="1"/>
</dbReference>
<evidence type="ECO:0000313" key="8">
    <source>
        <dbReference type="Proteomes" id="UP001596074"/>
    </source>
</evidence>
<feature type="domain" description="Reductase C-terminal" evidence="6">
    <location>
        <begin position="327"/>
        <end position="412"/>
    </location>
</feature>
<proteinExistence type="predicted"/>
<dbReference type="InterPro" id="IPR016156">
    <property type="entry name" value="FAD/NAD-linked_Rdtase_dimer_sf"/>
</dbReference>